<evidence type="ECO:0000313" key="3">
    <source>
        <dbReference type="WBParaSite" id="TCLT_0000804401-mRNA-1"/>
    </source>
</evidence>
<dbReference type="Proteomes" id="UP000276776">
    <property type="component" value="Unassembled WGS sequence"/>
</dbReference>
<sequence>MKSIKNSLNHIHKTTKTKRLQRLSKYNFIGPVKRVRYKPRSFVKSTTFTCQESIATYELPNPPPYIPVFEPNSSSNGPPLQFTSDFISLCMDAFKYVYASKYFKNYASRYLLPMTCDFMNMYYMLESKPVPTNELKYYPAAAQTVLITTPNPVAPAATAANAATSTSAAAVTVDSEDMCVDTDSTLDLSSLKKGLQEINEKINKEDITYKLFCETIIDIQREKFLEYLRHCEDEGSLPGLNINHDFEPLIKWIPQ</sequence>
<dbReference type="AlphaFoldDB" id="A0A0N5D4Y1"/>
<evidence type="ECO:0000313" key="1">
    <source>
        <dbReference type="EMBL" id="VDN05550.1"/>
    </source>
</evidence>
<reference evidence="3" key="1">
    <citation type="submission" date="2017-02" db="UniProtKB">
        <authorList>
            <consortium name="WormBaseParasite"/>
        </authorList>
    </citation>
    <scope>IDENTIFICATION</scope>
</reference>
<evidence type="ECO:0000313" key="2">
    <source>
        <dbReference type="Proteomes" id="UP000276776"/>
    </source>
</evidence>
<dbReference type="EMBL" id="UYYF01004573">
    <property type="protein sequence ID" value="VDN05550.1"/>
    <property type="molecule type" value="Genomic_DNA"/>
</dbReference>
<dbReference type="WBParaSite" id="TCLT_0000804401-mRNA-1">
    <property type="protein sequence ID" value="TCLT_0000804401-mRNA-1"/>
    <property type="gene ID" value="TCLT_0000804401"/>
</dbReference>
<organism evidence="3">
    <name type="scientific">Thelazia callipaeda</name>
    <name type="common">Oriental eyeworm</name>
    <name type="synonym">Parasitic nematode</name>
    <dbReference type="NCBI Taxonomy" id="103827"/>
    <lineage>
        <taxon>Eukaryota</taxon>
        <taxon>Metazoa</taxon>
        <taxon>Ecdysozoa</taxon>
        <taxon>Nematoda</taxon>
        <taxon>Chromadorea</taxon>
        <taxon>Rhabditida</taxon>
        <taxon>Spirurina</taxon>
        <taxon>Spiruromorpha</taxon>
        <taxon>Thelazioidea</taxon>
        <taxon>Thelaziidae</taxon>
        <taxon>Thelazia</taxon>
    </lineage>
</organism>
<proteinExistence type="predicted"/>
<keyword evidence="2" id="KW-1185">Reference proteome</keyword>
<protein>
    <submittedName>
        <fullName evidence="1 3">Uncharacterized protein</fullName>
    </submittedName>
</protein>
<name>A0A0N5D4Y1_THECL</name>
<gene>
    <name evidence="1" type="ORF">TCLT_LOCUS8033</name>
</gene>
<reference evidence="1 2" key="2">
    <citation type="submission" date="2018-11" db="EMBL/GenBank/DDBJ databases">
        <authorList>
            <consortium name="Pathogen Informatics"/>
        </authorList>
    </citation>
    <scope>NUCLEOTIDE SEQUENCE [LARGE SCALE GENOMIC DNA]</scope>
</reference>
<accession>A0A0N5D4Y1</accession>